<dbReference type="OrthoDB" id="3173051at2"/>
<dbReference type="Gene3D" id="3.10.450.50">
    <property type="match status" value="1"/>
</dbReference>
<comment type="caution">
    <text evidence="2">The sequence shown here is derived from an EMBL/GenBank/DDBJ whole genome shotgun (WGS) entry which is preliminary data.</text>
</comment>
<dbReference type="RefSeq" id="WP_037227348.1">
    <property type="nucleotide sequence ID" value="NZ_BAWF01000005.1"/>
</dbReference>
<dbReference type="Proteomes" id="UP000019491">
    <property type="component" value="Unassembled WGS sequence"/>
</dbReference>
<evidence type="ECO:0000259" key="1">
    <source>
        <dbReference type="Pfam" id="PF13577"/>
    </source>
</evidence>
<protein>
    <recommendedName>
        <fullName evidence="1">SnoaL-like domain-containing protein</fullName>
    </recommendedName>
</protein>
<reference evidence="2 3" key="1">
    <citation type="submission" date="2014-02" db="EMBL/GenBank/DDBJ databases">
        <title>Whole genome shotgun sequence of Rhodococcus wratislaviensis NBRC 100605.</title>
        <authorList>
            <person name="Hosoyama A."/>
            <person name="Tsuchikane K."/>
            <person name="Yoshida I."/>
            <person name="Ohji S."/>
            <person name="Ichikawa N."/>
            <person name="Yamazoe A."/>
            <person name="Fujita N."/>
        </authorList>
    </citation>
    <scope>NUCLEOTIDE SEQUENCE [LARGE SCALE GENOMIC DNA]</scope>
    <source>
        <strain evidence="2 3">NBRC 100605</strain>
    </source>
</reference>
<keyword evidence="3" id="KW-1185">Reference proteome</keyword>
<dbReference type="InterPro" id="IPR037401">
    <property type="entry name" value="SnoaL-like"/>
</dbReference>
<name>X0PL35_RHOWR</name>
<organism evidence="2 3">
    <name type="scientific">Rhodococcus wratislaviensis NBRC 100605</name>
    <dbReference type="NCBI Taxonomy" id="1219028"/>
    <lineage>
        <taxon>Bacteria</taxon>
        <taxon>Bacillati</taxon>
        <taxon>Actinomycetota</taxon>
        <taxon>Actinomycetes</taxon>
        <taxon>Mycobacteriales</taxon>
        <taxon>Nocardiaceae</taxon>
        <taxon>Rhodococcus</taxon>
    </lineage>
</organism>
<dbReference type="Pfam" id="PF13577">
    <property type="entry name" value="SnoaL_4"/>
    <property type="match status" value="1"/>
</dbReference>
<proteinExistence type="predicted"/>
<sequence length="134" mass="15111">MSNISNDVRPKVADVVARYADYCDHAEWEKAAGLFTDDGVFDAQAIFGQIVQGRPALAEFMSTRPAAVAHHPTTFYVDAVKDDEYHVRMKMLVLFHGALSSIDYQWTMTQIGDEMQIRRQEIAMVGRVTNKASR</sequence>
<dbReference type="InterPro" id="IPR032710">
    <property type="entry name" value="NTF2-like_dom_sf"/>
</dbReference>
<dbReference type="EMBL" id="BAWF01000005">
    <property type="protein sequence ID" value="GAF43043.1"/>
    <property type="molecule type" value="Genomic_DNA"/>
</dbReference>
<evidence type="ECO:0000313" key="2">
    <source>
        <dbReference type="EMBL" id="GAF43043.1"/>
    </source>
</evidence>
<dbReference type="AlphaFoldDB" id="X0PL35"/>
<evidence type="ECO:0000313" key="3">
    <source>
        <dbReference type="Proteomes" id="UP000019491"/>
    </source>
</evidence>
<dbReference type="CDD" id="cd00531">
    <property type="entry name" value="NTF2_like"/>
    <property type="match status" value="1"/>
</dbReference>
<gene>
    <name evidence="2" type="ORF">RW1_005_01520</name>
</gene>
<accession>X0PL35</accession>
<feature type="domain" description="SnoaL-like" evidence="1">
    <location>
        <begin position="10"/>
        <end position="96"/>
    </location>
</feature>
<dbReference type="SUPFAM" id="SSF54427">
    <property type="entry name" value="NTF2-like"/>
    <property type="match status" value="1"/>
</dbReference>